<reference evidence="1 2" key="1">
    <citation type="submission" date="2013-01" db="EMBL/GenBank/DDBJ databases">
        <title>The Genome Sequence of Clostridium clostridioforme 90A8.</title>
        <authorList>
            <consortium name="The Broad Institute Genome Sequencing Platform"/>
            <person name="Earl A."/>
            <person name="Ward D."/>
            <person name="Feldgarden M."/>
            <person name="Gevers D."/>
            <person name="Courvalin P."/>
            <person name="Lambert T."/>
            <person name="Walker B."/>
            <person name="Young S.K."/>
            <person name="Zeng Q."/>
            <person name="Gargeya S."/>
            <person name="Fitzgerald M."/>
            <person name="Haas B."/>
            <person name="Abouelleil A."/>
            <person name="Alvarado L."/>
            <person name="Arachchi H.M."/>
            <person name="Berlin A.M."/>
            <person name="Chapman S.B."/>
            <person name="Dewar J."/>
            <person name="Goldberg J."/>
            <person name="Griggs A."/>
            <person name="Gujja S."/>
            <person name="Hansen M."/>
            <person name="Howarth C."/>
            <person name="Imamovic A."/>
            <person name="Larimer J."/>
            <person name="McCowan C."/>
            <person name="Murphy C."/>
            <person name="Neiman D."/>
            <person name="Pearson M."/>
            <person name="Priest M."/>
            <person name="Roberts A."/>
            <person name="Saif S."/>
            <person name="Shea T."/>
            <person name="Sisk P."/>
            <person name="Sykes S."/>
            <person name="Wortman J."/>
            <person name="Nusbaum C."/>
            <person name="Birren B."/>
        </authorList>
    </citation>
    <scope>NUCLEOTIDE SEQUENCE [LARGE SCALE GENOMIC DNA]</scope>
    <source>
        <strain evidence="1 2">90A8</strain>
    </source>
</reference>
<comment type="caution">
    <text evidence="1">The sequence shown here is derived from an EMBL/GenBank/DDBJ whole genome shotgun (WGS) entry which is preliminary data.</text>
</comment>
<dbReference type="GO" id="GO:0003677">
    <property type="term" value="F:DNA binding"/>
    <property type="evidence" value="ECO:0007669"/>
    <property type="project" value="InterPro"/>
</dbReference>
<dbReference type="Proteomes" id="UP000013085">
    <property type="component" value="Unassembled WGS sequence"/>
</dbReference>
<dbReference type="SUPFAM" id="SSF53041">
    <property type="entry name" value="Resolvase-like"/>
    <property type="match status" value="1"/>
</dbReference>
<dbReference type="InterPro" id="IPR036162">
    <property type="entry name" value="Resolvase-like_N_sf"/>
</dbReference>
<organism evidence="1 2">
    <name type="scientific">[Clostridium] clostridioforme 90A8</name>
    <dbReference type="NCBI Taxonomy" id="999408"/>
    <lineage>
        <taxon>Bacteria</taxon>
        <taxon>Bacillati</taxon>
        <taxon>Bacillota</taxon>
        <taxon>Clostridia</taxon>
        <taxon>Lachnospirales</taxon>
        <taxon>Lachnospiraceae</taxon>
        <taxon>Enterocloster</taxon>
    </lineage>
</organism>
<proteinExistence type="predicted"/>
<dbReference type="EMBL" id="AGYR01000042">
    <property type="protein sequence ID" value="ENZ11568.1"/>
    <property type="molecule type" value="Genomic_DNA"/>
</dbReference>
<dbReference type="GO" id="GO:0000150">
    <property type="term" value="F:DNA strand exchange activity"/>
    <property type="evidence" value="ECO:0007669"/>
    <property type="project" value="InterPro"/>
</dbReference>
<dbReference type="PATRIC" id="fig|999408.3.peg.4190"/>
<dbReference type="AlphaFoldDB" id="A0A0E2HJU1"/>
<name>A0A0E2HJU1_9FIRM</name>
<evidence type="ECO:0000313" key="1">
    <source>
        <dbReference type="EMBL" id="ENZ11568.1"/>
    </source>
</evidence>
<dbReference type="HOGENOM" id="CLU_1841624_0_0_9"/>
<sequence>MEIAGVYLDAGFPGTMLERPGLQAVVREAQAGNTEALLAANRSRLFRGSWPDELRRLLVKIHAGHTMQYDPELAALLTQDWSEGACRGYVILAMASCGFKPADIQRLMAELHEVFDFTTTGEAEATIRNAPISFETFCP</sequence>
<protein>
    <submittedName>
        <fullName evidence="1">Uncharacterized protein</fullName>
    </submittedName>
</protein>
<dbReference type="Gene3D" id="3.40.50.1390">
    <property type="entry name" value="Resolvase, N-terminal catalytic domain"/>
    <property type="match status" value="1"/>
</dbReference>
<dbReference type="GeneID" id="97122767"/>
<gene>
    <name evidence="1" type="ORF">HMPREF1090_03923</name>
</gene>
<dbReference type="RefSeq" id="WP_002588485.1">
    <property type="nucleotide sequence ID" value="NZ_KB850981.1"/>
</dbReference>
<accession>A0A0E2HJU1</accession>
<evidence type="ECO:0000313" key="2">
    <source>
        <dbReference type="Proteomes" id="UP000013085"/>
    </source>
</evidence>